<dbReference type="EC" id="2.1.1.72" evidence="1"/>
<reference evidence="4" key="1">
    <citation type="journal article" date="2019" name="Int. J. Syst. Evol. Microbiol.">
        <title>The Global Catalogue of Microorganisms (GCM) 10K type strain sequencing project: providing services to taxonomists for standard genome sequencing and annotation.</title>
        <authorList>
            <consortium name="The Broad Institute Genomics Platform"/>
            <consortium name="The Broad Institute Genome Sequencing Center for Infectious Disease"/>
            <person name="Wu L."/>
            <person name="Ma J."/>
        </authorList>
    </citation>
    <scope>NUCLEOTIDE SEQUENCE [LARGE SCALE GENOMIC DNA]</scope>
    <source>
        <strain evidence="4">TISTR 1827</strain>
    </source>
</reference>
<dbReference type="EMBL" id="JBHUMY010000001">
    <property type="protein sequence ID" value="MFD2658845.1"/>
    <property type="molecule type" value="Genomic_DNA"/>
</dbReference>
<evidence type="ECO:0000313" key="4">
    <source>
        <dbReference type="Proteomes" id="UP001597493"/>
    </source>
</evidence>
<dbReference type="Gene3D" id="3.40.50.150">
    <property type="entry name" value="Vaccinia Virus protein VP39"/>
    <property type="match status" value="1"/>
</dbReference>
<evidence type="ECO:0000313" key="3">
    <source>
        <dbReference type="EMBL" id="MFD2658845.1"/>
    </source>
</evidence>
<sequence>MFDFRLKFIKTLKTIGGKTRLLKKLIPIMYYVIKSEQIQGVLDLFGGGNKFIPQLDRFTIPIRIYNERDEGISNLMACMTDENKARAVIDLAYRLQDEYRIEAAFHKAREIRRLKETPPIKSAALTLIVAEFSRAADRVKYYKPNAERGFKYESHLPFLELVPIMRDVIITCASYEELFDYYSHRIDFLCVLDPPYIGSDCYEDEFPDEKHDEMVRRIVDTKMKVILCGTDTTIYDYLTERGWHKYCLGEIPRSNVGEADAVQEEFIWTNFEIPSFLLSRLDIHPVYPDKLVKIMV</sequence>
<gene>
    <name evidence="3" type="ORF">ACFSW5_01035</name>
</gene>
<protein>
    <recommendedName>
        <fullName evidence="1">site-specific DNA-methyltransferase (adenine-specific)</fullName>
        <ecNumber evidence="1">2.1.1.72</ecNumber>
    </recommendedName>
</protein>
<dbReference type="Gene3D" id="1.10.1020.10">
    <property type="entry name" value="Adenine-specific Methyltransferase, Domain 2"/>
    <property type="match status" value="1"/>
</dbReference>
<dbReference type="InterPro" id="IPR023095">
    <property type="entry name" value="Ade_MeTrfase_dom_2"/>
</dbReference>
<dbReference type="InterPro" id="IPR029063">
    <property type="entry name" value="SAM-dependent_MTases_sf"/>
</dbReference>
<keyword evidence="4" id="KW-1185">Reference proteome</keyword>
<comment type="caution">
    <text evidence="3">The sequence shown here is derived from an EMBL/GenBank/DDBJ whole genome shotgun (WGS) entry which is preliminary data.</text>
</comment>
<dbReference type="Proteomes" id="UP001597493">
    <property type="component" value="Unassembled WGS sequence"/>
</dbReference>
<organism evidence="3 4">
    <name type="scientific">Paenibacillus thailandensis</name>
    <dbReference type="NCBI Taxonomy" id="393250"/>
    <lineage>
        <taxon>Bacteria</taxon>
        <taxon>Bacillati</taxon>
        <taxon>Bacillota</taxon>
        <taxon>Bacilli</taxon>
        <taxon>Bacillales</taxon>
        <taxon>Paenibacillaceae</taxon>
        <taxon>Paenibacillus</taxon>
    </lineage>
</organism>
<comment type="catalytic activity">
    <reaction evidence="2">
        <text>a 2'-deoxyadenosine in DNA + S-adenosyl-L-methionine = an N(6)-methyl-2'-deoxyadenosine in DNA + S-adenosyl-L-homocysteine + H(+)</text>
        <dbReference type="Rhea" id="RHEA:15197"/>
        <dbReference type="Rhea" id="RHEA-COMP:12418"/>
        <dbReference type="Rhea" id="RHEA-COMP:12419"/>
        <dbReference type="ChEBI" id="CHEBI:15378"/>
        <dbReference type="ChEBI" id="CHEBI:57856"/>
        <dbReference type="ChEBI" id="CHEBI:59789"/>
        <dbReference type="ChEBI" id="CHEBI:90615"/>
        <dbReference type="ChEBI" id="CHEBI:90616"/>
        <dbReference type="EC" id="2.1.1.72"/>
    </reaction>
</comment>
<dbReference type="SUPFAM" id="SSF53335">
    <property type="entry name" value="S-adenosyl-L-methionine-dependent methyltransferases"/>
    <property type="match status" value="1"/>
</dbReference>
<dbReference type="RefSeq" id="WP_379268767.1">
    <property type="nucleotide sequence ID" value="NZ_JBHUMY010000001.1"/>
</dbReference>
<accession>A0ABW5QRR0</accession>
<evidence type="ECO:0000256" key="1">
    <source>
        <dbReference type="ARBA" id="ARBA00011900"/>
    </source>
</evidence>
<name>A0ABW5QRR0_9BACL</name>
<evidence type="ECO:0000256" key="2">
    <source>
        <dbReference type="ARBA" id="ARBA00047942"/>
    </source>
</evidence>
<proteinExistence type="predicted"/>